<accession>A0A9N9DK13</accession>
<organism evidence="1 2">
    <name type="scientific">Funneliformis mosseae</name>
    <name type="common">Endomycorrhizal fungus</name>
    <name type="synonym">Glomus mosseae</name>
    <dbReference type="NCBI Taxonomy" id="27381"/>
    <lineage>
        <taxon>Eukaryota</taxon>
        <taxon>Fungi</taxon>
        <taxon>Fungi incertae sedis</taxon>
        <taxon>Mucoromycota</taxon>
        <taxon>Glomeromycotina</taxon>
        <taxon>Glomeromycetes</taxon>
        <taxon>Glomerales</taxon>
        <taxon>Glomeraceae</taxon>
        <taxon>Funneliformis</taxon>
    </lineage>
</organism>
<dbReference type="EMBL" id="CAJVPP010004099">
    <property type="protein sequence ID" value="CAG8643492.1"/>
    <property type="molecule type" value="Genomic_DNA"/>
</dbReference>
<evidence type="ECO:0000313" key="1">
    <source>
        <dbReference type="EMBL" id="CAG8643492.1"/>
    </source>
</evidence>
<reference evidence="1" key="1">
    <citation type="submission" date="2021-06" db="EMBL/GenBank/DDBJ databases">
        <authorList>
            <person name="Kallberg Y."/>
            <person name="Tangrot J."/>
            <person name="Rosling A."/>
        </authorList>
    </citation>
    <scope>NUCLEOTIDE SEQUENCE</scope>
    <source>
        <strain evidence="1">87-6 pot B 2015</strain>
    </source>
</reference>
<dbReference type="AlphaFoldDB" id="A0A9N9DK13"/>
<dbReference type="Proteomes" id="UP000789375">
    <property type="component" value="Unassembled WGS sequence"/>
</dbReference>
<feature type="non-terminal residue" evidence="1">
    <location>
        <position position="42"/>
    </location>
</feature>
<protein>
    <submittedName>
        <fullName evidence="1">13719_t:CDS:1</fullName>
    </submittedName>
</protein>
<comment type="caution">
    <text evidence="1">The sequence shown here is derived from an EMBL/GenBank/DDBJ whole genome shotgun (WGS) entry which is preliminary data.</text>
</comment>
<sequence length="42" mass="4984">MSSSYADRMSLSKISKLLLKNLRLKDVYIPRDYYTREPRGFA</sequence>
<gene>
    <name evidence="1" type="ORF">FMOSSE_LOCUS11111</name>
</gene>
<evidence type="ECO:0000313" key="2">
    <source>
        <dbReference type="Proteomes" id="UP000789375"/>
    </source>
</evidence>
<keyword evidence="2" id="KW-1185">Reference proteome</keyword>
<name>A0A9N9DK13_FUNMO</name>
<proteinExistence type="predicted"/>